<evidence type="ECO:0000256" key="2">
    <source>
        <dbReference type="ARBA" id="ARBA00023157"/>
    </source>
</evidence>
<feature type="disulfide bond" evidence="4">
    <location>
        <begin position="378"/>
        <end position="388"/>
    </location>
</feature>
<comment type="caution">
    <text evidence="9">The sequence shown here is derived from an EMBL/GenBank/DDBJ whole genome shotgun (WGS) entry which is preliminary data.</text>
</comment>
<dbReference type="SMART" id="SM00494">
    <property type="entry name" value="ChtBD2"/>
    <property type="match status" value="1"/>
</dbReference>
<dbReference type="PROSITE" id="PS50026">
    <property type="entry name" value="EGF_3"/>
    <property type="match status" value="2"/>
</dbReference>
<dbReference type="SMART" id="SM01411">
    <property type="entry name" value="Ephrin_rec_like"/>
    <property type="match status" value="1"/>
</dbReference>
<comment type="caution">
    <text evidence="4">Lacks conserved residue(s) required for the propagation of feature annotation.</text>
</comment>
<dbReference type="OrthoDB" id="160294at2759"/>
<dbReference type="InterPro" id="IPR014853">
    <property type="entry name" value="VWF/SSPO/ZAN-like_Cys-rich_dom"/>
</dbReference>
<dbReference type="Pfam" id="PF01826">
    <property type="entry name" value="TIL"/>
    <property type="match status" value="3"/>
</dbReference>
<dbReference type="Gene3D" id="2.10.25.10">
    <property type="entry name" value="Laminin"/>
    <property type="match status" value="6"/>
</dbReference>
<dbReference type="PROSITE" id="PS50184">
    <property type="entry name" value="VWFC_2"/>
    <property type="match status" value="1"/>
</dbReference>
<dbReference type="Gene3D" id="3.20.20.80">
    <property type="entry name" value="Glycosidases"/>
    <property type="match status" value="1"/>
</dbReference>
<dbReference type="SMART" id="SM00181">
    <property type="entry name" value="EGF"/>
    <property type="match status" value="7"/>
</dbReference>
<proteinExistence type="predicted"/>
<evidence type="ECO:0000256" key="3">
    <source>
        <dbReference type="ARBA" id="ARBA00023180"/>
    </source>
</evidence>
<feature type="disulfide bond" evidence="4">
    <location>
        <begin position="395"/>
        <end position="404"/>
    </location>
</feature>
<dbReference type="Pfam" id="PF25024">
    <property type="entry name" value="EGF_TEN"/>
    <property type="match status" value="1"/>
</dbReference>
<feature type="domain" description="EGF-like" evidence="5">
    <location>
        <begin position="375"/>
        <end position="405"/>
    </location>
</feature>
<protein>
    <submittedName>
        <fullName evidence="9">Uncharacterized protein</fullName>
    </submittedName>
</protein>
<dbReference type="SMART" id="SM00215">
    <property type="entry name" value="VWC_out"/>
    <property type="match status" value="2"/>
</dbReference>
<sequence length="1637" mass="179460">MSPVTNNHASQFNFSVKLTEYDFYEQSNFLRLFLRDNGSYLSLQSRTLTEQFFEGYRDAVVDGKASTAISVRDDSLTQKRQFSDLKSSTSISKEIKCWKVNITLEYNDANITRNQAISEMREIAGEAIAGLYTCQDVTVELRDVHIRRIINVTSITAVFYLRSKLSPSTSLSSIDIDCVKESGVFRDFKVTPERKAPKFNGHSAKAVDVTYDTSGLCCKYGHVDDSGICVPCAAGSYHDLHAGECTGCSGNTYQPHSGQTLCLVCPNGSIADGANATKCTKTCSPSCLNNGLCSDGFCFCPAGYTGRACERAVCVPTCLNGGFCSKPNQCTCLSGWTGPRCSKALCSSPCENGGICVAPDTCNCRPGYSGPTCKTDFCDPTCSNGGTCLNGNCFCAPGWSGDRCQTGISFCSGLPDGDYKDPTNCYGYISCSDGLTNYKDCPTGLRYNYTINQCDWPAHVPCDQVPSGAMNEPDLCFSWRSHIKTFDGRYIYFPGRCTYKLIHDCADNLFSVHVFGDPLCKNLTRCRRSVNLYLGGVDIKIYLGERDQVTVADKNVSLPHIVNNVVIEKVSNYVLTYGYNGITVLWDGIDAVYVHVSANHKNKTCGLCGNYNGLPDDDIRTSGRQQVSSIAKFGNSWRMTDVFDMCPNVREEETKSPCSMVTQGNVTKIKGICSFLRNATFFPCHGVLDPSPFIEMCEEELCKCNLTDRLDCACSAFTQYSRACARNKAAVQWRTNDLCPITCPKTQQFTECASSCPPTCQIKNGNYICPQRCLDVCQCRNGTVYDGQRCVTIQQCPCLHNKKHYPPNSVIKRDCNNCTCANGLWLCTKLHCQGVCSATGDPHYRTFDGLEFSFMGICQYILAKDCVNNSFTVLVDNVACGSVGSVSCTRNVYVLLNGTTITLRGGGTVLINGNRLANFPMATGSYIIKQLSSSMTSVHSPIGLDVKWDGISRIYVTVQPQFRDMTCGLCGTFNGKQKDELTTKESVIETSVTAFGNSWKVSSACNDTQPLRHPCEVQIQRKATAGKLCNRLLQSPFSSCHHTVDPSSGYIASCMYDVCGCQQGTQCLCSAIAAYVHDCARRGVVIEWINSKVMPECDAVCSIPGQVHQVCGSSCQRTCREISMDLPCEEECVEGCNCPRGMALTEDNQCVPHSQCPCSLDGNYYKPGTVIRPSHCKECVCESGRFNCTKTSCKACPSGQKWVSCGAKCARTCENFHMPCLETKCQEGCVCPEGTVLHGQRCINSSQCFCHRGGTKWSCTDHVCPGTCSVYGELNYITFDDRRYTFSGACDYVLAQDSCNDASSRTFQIQAQNVPCGNSGVTCTKQVTITLNNTVVTLERDQHPVISSRPGAAALSMIEEFQIREHHFFTVLETGFGLTITWDRGTRLYITLDPKFTGRVCGLCGNFNGDRNDDFMTPQMLPETLANDFGDSWRVESSCPDAVIPRNPCVINKHRAPWAHKMCSIIRSDVFKPCHEVVNPDPWYDACYRDACACDSGGDCECLCTAIASYGHECCKHSVPIKWRTQELCPIQCPSEDGHCFEYTPCVAGCPRTCENQCEANPARCPVTFEGCSCPNGTVLHDGKCISPKSCPCSLDEIDHEPGSIVVINCQRCTCEAGCFSCTGPSCRSSGTKSHYL</sequence>
<dbReference type="STRING" id="46731.A0A3M6UW36"/>
<evidence type="ECO:0000259" key="8">
    <source>
        <dbReference type="PROSITE" id="PS51233"/>
    </source>
</evidence>
<dbReference type="CDD" id="cd19941">
    <property type="entry name" value="TIL"/>
    <property type="match status" value="4"/>
</dbReference>
<dbReference type="PROSITE" id="PS01186">
    <property type="entry name" value="EGF_2"/>
    <property type="match status" value="2"/>
</dbReference>
<feature type="disulfide bond" evidence="4">
    <location>
        <begin position="346"/>
        <end position="356"/>
    </location>
</feature>
<reference evidence="9 10" key="1">
    <citation type="journal article" date="2018" name="Sci. Rep.">
        <title>Comparative analysis of the Pocillopora damicornis genome highlights role of immune system in coral evolution.</title>
        <authorList>
            <person name="Cunning R."/>
            <person name="Bay R.A."/>
            <person name="Gillette P."/>
            <person name="Baker A.C."/>
            <person name="Traylor-Knowles N."/>
        </authorList>
    </citation>
    <scope>NUCLEOTIDE SEQUENCE [LARGE SCALE GENOMIC DNA]</scope>
    <source>
        <strain evidence="9">RSMAS</strain>
        <tissue evidence="9">Whole animal</tissue>
    </source>
</reference>
<feature type="domain" description="Chitin-binding type-2" evidence="7">
    <location>
        <begin position="408"/>
        <end position="464"/>
    </location>
</feature>
<feature type="domain" description="VWFD" evidence="8">
    <location>
        <begin position="473"/>
        <end position="647"/>
    </location>
</feature>
<feature type="disulfide bond" evidence="4">
    <location>
        <begin position="364"/>
        <end position="373"/>
    </location>
</feature>
<dbReference type="PROSITE" id="PS51233">
    <property type="entry name" value="VWFD"/>
    <property type="match status" value="3"/>
</dbReference>
<evidence type="ECO:0000313" key="9">
    <source>
        <dbReference type="EMBL" id="RMX57548.1"/>
    </source>
</evidence>
<dbReference type="PANTHER" id="PTHR11339:SF386">
    <property type="entry name" value="HEMOLECTIN, ISOFORM A"/>
    <property type="match status" value="1"/>
</dbReference>
<keyword evidence="1" id="KW-0677">Repeat</keyword>
<dbReference type="Pfam" id="PF23244">
    <property type="entry name" value="VWF"/>
    <property type="match status" value="1"/>
</dbReference>
<dbReference type="PROSITE" id="PS50940">
    <property type="entry name" value="CHIT_BIND_II"/>
    <property type="match status" value="1"/>
</dbReference>
<dbReference type="SMART" id="SM00832">
    <property type="entry name" value="C8"/>
    <property type="match status" value="3"/>
</dbReference>
<dbReference type="GO" id="GO:0005615">
    <property type="term" value="C:extracellular space"/>
    <property type="evidence" value="ECO:0007669"/>
    <property type="project" value="TreeGrafter"/>
</dbReference>
<dbReference type="SUPFAM" id="SSF57625">
    <property type="entry name" value="Invertebrate chitin-binding proteins"/>
    <property type="match status" value="1"/>
</dbReference>
<dbReference type="GO" id="GO:0031012">
    <property type="term" value="C:extracellular matrix"/>
    <property type="evidence" value="ECO:0007669"/>
    <property type="project" value="TreeGrafter"/>
</dbReference>
<organism evidence="9 10">
    <name type="scientific">Pocillopora damicornis</name>
    <name type="common">Cauliflower coral</name>
    <name type="synonym">Millepora damicornis</name>
    <dbReference type="NCBI Taxonomy" id="46731"/>
    <lineage>
        <taxon>Eukaryota</taxon>
        <taxon>Metazoa</taxon>
        <taxon>Cnidaria</taxon>
        <taxon>Anthozoa</taxon>
        <taxon>Hexacorallia</taxon>
        <taxon>Scleractinia</taxon>
        <taxon>Astrocoeniina</taxon>
        <taxon>Pocilloporidae</taxon>
        <taxon>Pocillopora</taxon>
    </lineage>
</organism>
<dbReference type="InterPro" id="IPR002557">
    <property type="entry name" value="Chitin-bd_dom"/>
</dbReference>
<dbReference type="InterPro" id="IPR036084">
    <property type="entry name" value="Ser_inhib-like_sf"/>
</dbReference>
<dbReference type="Pfam" id="PF00094">
    <property type="entry name" value="VWD"/>
    <property type="match status" value="3"/>
</dbReference>
<keyword evidence="2 4" id="KW-1015">Disulfide bond</keyword>
<dbReference type="InterPro" id="IPR002919">
    <property type="entry name" value="TIL_dom"/>
</dbReference>
<dbReference type="PANTHER" id="PTHR11339">
    <property type="entry name" value="EXTRACELLULAR MATRIX GLYCOPROTEIN RELATED"/>
    <property type="match status" value="1"/>
</dbReference>
<evidence type="ECO:0000259" key="5">
    <source>
        <dbReference type="PROSITE" id="PS50026"/>
    </source>
</evidence>
<dbReference type="InterPro" id="IPR036508">
    <property type="entry name" value="Chitin-bd_dom_sf"/>
</dbReference>
<gene>
    <name evidence="9" type="ORF">pdam_00005795</name>
</gene>
<feature type="domain" description="EGF-like" evidence="5">
    <location>
        <begin position="342"/>
        <end position="374"/>
    </location>
</feature>
<dbReference type="InterPro" id="IPR050780">
    <property type="entry name" value="Mucin_vWF_Thrombospondin_sf"/>
</dbReference>
<feature type="domain" description="VWFD" evidence="8">
    <location>
        <begin position="1266"/>
        <end position="1440"/>
    </location>
</feature>
<dbReference type="Pfam" id="PF08742">
    <property type="entry name" value="C8"/>
    <property type="match status" value="3"/>
</dbReference>
<dbReference type="SMART" id="SM00216">
    <property type="entry name" value="VWD"/>
    <property type="match status" value="3"/>
</dbReference>
<dbReference type="InterPro" id="IPR001846">
    <property type="entry name" value="VWF_type-D"/>
</dbReference>
<evidence type="ECO:0000256" key="4">
    <source>
        <dbReference type="PROSITE-ProRule" id="PRU00076"/>
    </source>
</evidence>
<evidence type="ECO:0000259" key="6">
    <source>
        <dbReference type="PROSITE" id="PS50184"/>
    </source>
</evidence>
<accession>A0A3M6UW36</accession>
<name>A0A3M6UW36_POCDA</name>
<dbReference type="GO" id="GO:0008061">
    <property type="term" value="F:chitin binding"/>
    <property type="evidence" value="ECO:0007669"/>
    <property type="project" value="InterPro"/>
</dbReference>
<dbReference type="Proteomes" id="UP000275408">
    <property type="component" value="Unassembled WGS sequence"/>
</dbReference>
<keyword evidence="4" id="KW-0245">EGF-like domain</keyword>
<dbReference type="PROSITE" id="PS00022">
    <property type="entry name" value="EGF_1"/>
    <property type="match status" value="2"/>
</dbReference>
<feature type="domain" description="VWFC" evidence="6">
    <location>
        <begin position="1158"/>
        <end position="1214"/>
    </location>
</feature>
<evidence type="ECO:0000259" key="7">
    <source>
        <dbReference type="PROSITE" id="PS50940"/>
    </source>
</evidence>
<evidence type="ECO:0000313" key="10">
    <source>
        <dbReference type="Proteomes" id="UP000275408"/>
    </source>
</evidence>
<keyword evidence="10" id="KW-1185">Reference proteome</keyword>
<evidence type="ECO:0000256" key="1">
    <source>
        <dbReference type="ARBA" id="ARBA00022737"/>
    </source>
</evidence>
<dbReference type="EMBL" id="RCHS01000646">
    <property type="protein sequence ID" value="RMX57548.1"/>
    <property type="molecule type" value="Genomic_DNA"/>
</dbReference>
<feature type="domain" description="VWFD" evidence="8">
    <location>
        <begin position="834"/>
        <end position="1006"/>
    </location>
</feature>
<keyword evidence="3" id="KW-0325">Glycoprotein</keyword>
<dbReference type="InterPro" id="IPR001007">
    <property type="entry name" value="VWF_dom"/>
</dbReference>
<dbReference type="InterPro" id="IPR000742">
    <property type="entry name" value="EGF"/>
</dbReference>
<dbReference type="SUPFAM" id="SSF57567">
    <property type="entry name" value="Serine protease inhibitors"/>
    <property type="match status" value="4"/>
</dbReference>